<feature type="compositionally biased region" description="Polar residues" evidence="1">
    <location>
        <begin position="293"/>
        <end position="307"/>
    </location>
</feature>
<gene>
    <name evidence="2" type="ORF">A0H81_09681</name>
</gene>
<dbReference type="STRING" id="5627.A0A1C7M0P9"/>
<comment type="caution">
    <text evidence="2">The sequence shown here is derived from an EMBL/GenBank/DDBJ whole genome shotgun (WGS) entry which is preliminary data.</text>
</comment>
<dbReference type="OMA" id="PLRWATH"/>
<protein>
    <submittedName>
        <fullName evidence="2">Uncharacterized protein</fullName>
    </submittedName>
</protein>
<feature type="region of interest" description="Disordered" evidence="1">
    <location>
        <begin position="1"/>
        <end position="62"/>
    </location>
</feature>
<organism evidence="2 3">
    <name type="scientific">Grifola frondosa</name>
    <name type="common">Maitake</name>
    <name type="synonym">Polyporus frondosus</name>
    <dbReference type="NCBI Taxonomy" id="5627"/>
    <lineage>
        <taxon>Eukaryota</taxon>
        <taxon>Fungi</taxon>
        <taxon>Dikarya</taxon>
        <taxon>Basidiomycota</taxon>
        <taxon>Agaricomycotina</taxon>
        <taxon>Agaricomycetes</taxon>
        <taxon>Polyporales</taxon>
        <taxon>Grifolaceae</taxon>
        <taxon>Grifola</taxon>
    </lineage>
</organism>
<evidence type="ECO:0000313" key="3">
    <source>
        <dbReference type="Proteomes" id="UP000092993"/>
    </source>
</evidence>
<proteinExistence type="predicted"/>
<evidence type="ECO:0000313" key="2">
    <source>
        <dbReference type="EMBL" id="OBZ70500.1"/>
    </source>
</evidence>
<keyword evidence="3" id="KW-1185">Reference proteome</keyword>
<sequence length="707" mass="78367">MSNPSREMPPVPERDKYGGDDLPTYDDLAAQHGPNSRAAERYADVTPSELQRRRQRGWGQGSIEGGWKLAEATQTSQSSSAPGPPLLHLQTDFSQAPIPVSPPAHTQFPPPPAPLIPEPLSPSHLQLYQFGSRFLPHTNSPIRCLLPLSNDHLLLIGHDDGLSVLDMFPREWTDDGLVEKGPSDAVAKLIWEGEGVHQMSILEAESTGEGTPQGVVLALVSSEADSKDQESTRTLRMYNLGSLVRLGEMGIMQKGSRPLDLRQPSLAKVSNPVPRDTTTVLLPPDEGPEENDSWSQSKQSRSQTLNRADSIDSEWDMVEDLPLRWATHYTPLASAGSRLLNSSVLFFDIWRNENQRGRGGSFLPSPQSRVSYYMKLPRVSEHSAWPRYLFIVHSSVYEFYTPLAARRCHVEEPVDVSPRTMASDSHIRHTRMLSFGNDTRGNYSNQLSLFVVFDKKAGLIRIADSAVSEIDLYEDNWNAHQSMLLASPSASSMTARRSRASWDGRGFSTHNKGFWVRPTKIDLPGPKNRPSFTQSMYVLTRGKQSHILPHPLPHDVSMVPPFRTLLWSNAPTNVSCRICSTGTAVEAPFLQVIAFGEDGIEVQEILLAFLSERKGKSRAQEPVRSQSDLGGSTGFLGVGGHWDQPFYSGLSRSDSTASYDSTASLEDTEGRVRGQNGIYGWVCKGHEDWRIIWLGDASSGYDEESNI</sequence>
<evidence type="ECO:0000256" key="1">
    <source>
        <dbReference type="SAM" id="MobiDB-lite"/>
    </source>
</evidence>
<accession>A0A1C7M0P9</accession>
<dbReference type="EMBL" id="LUGG01000014">
    <property type="protein sequence ID" value="OBZ70500.1"/>
    <property type="molecule type" value="Genomic_DNA"/>
</dbReference>
<dbReference type="AlphaFoldDB" id="A0A1C7M0P9"/>
<dbReference type="OrthoDB" id="2590590at2759"/>
<reference evidence="2 3" key="1">
    <citation type="submission" date="2016-03" db="EMBL/GenBank/DDBJ databases">
        <title>Whole genome sequencing of Grifola frondosa 9006-11.</title>
        <authorList>
            <person name="Min B."/>
            <person name="Park H."/>
            <person name="Kim J.-G."/>
            <person name="Cho H."/>
            <person name="Oh Y.-L."/>
            <person name="Kong W.-S."/>
            <person name="Choi I.-G."/>
        </authorList>
    </citation>
    <scope>NUCLEOTIDE SEQUENCE [LARGE SCALE GENOMIC DNA]</scope>
    <source>
        <strain evidence="2 3">9006-11</strain>
    </source>
</reference>
<feature type="region of interest" description="Disordered" evidence="1">
    <location>
        <begin position="256"/>
        <end position="308"/>
    </location>
</feature>
<dbReference type="Proteomes" id="UP000092993">
    <property type="component" value="Unassembled WGS sequence"/>
</dbReference>
<name>A0A1C7M0P9_GRIFR</name>